<dbReference type="eggNOG" id="arCOG00271">
    <property type="taxonomic scope" value="Archaea"/>
</dbReference>
<feature type="domain" description="EamA" evidence="7">
    <location>
        <begin position="4"/>
        <end position="103"/>
    </location>
</feature>
<keyword evidence="4 6" id="KW-1133">Transmembrane helix</keyword>
<dbReference type="Proteomes" id="UP000008386">
    <property type="component" value="Chromosome"/>
</dbReference>
<evidence type="ECO:0000256" key="5">
    <source>
        <dbReference type="ARBA" id="ARBA00023136"/>
    </source>
</evidence>
<dbReference type="GO" id="GO:0005886">
    <property type="term" value="C:plasma membrane"/>
    <property type="evidence" value="ECO:0007669"/>
    <property type="project" value="UniProtKB-SubCell"/>
</dbReference>
<evidence type="ECO:0000256" key="4">
    <source>
        <dbReference type="ARBA" id="ARBA00022989"/>
    </source>
</evidence>
<dbReference type="Pfam" id="PF00892">
    <property type="entry name" value="EamA"/>
    <property type="match status" value="2"/>
</dbReference>
<dbReference type="InterPro" id="IPR050638">
    <property type="entry name" value="AA-Vitamin_Transporters"/>
</dbReference>
<accession>F8AGP8</accession>
<gene>
    <name evidence="8" type="ordered locus">PYCH_03270</name>
</gene>
<name>F8AGP8_PYRYC</name>
<evidence type="ECO:0000256" key="2">
    <source>
        <dbReference type="ARBA" id="ARBA00022475"/>
    </source>
</evidence>
<evidence type="ECO:0000313" key="9">
    <source>
        <dbReference type="Proteomes" id="UP000008386"/>
    </source>
</evidence>
<dbReference type="InterPro" id="IPR000620">
    <property type="entry name" value="EamA_dom"/>
</dbReference>
<sequence>MLLYASLTSLTVFTFAVLVKKPKGWNSLRKNLQSAILGFLNPFLYYLVLFNAYSILPAQEAQALNYTWPLILTVFAWLFLSQPLRVRGIFGVFMGFLGALIVSSKGSIGSLSLSNILGDLLALSSALIWASYWVLNLRDGRKAEVKMFWNFLFGSLYILTYVAWRGKLVLDALGIIGSVYVGLFEMGVTFLLWLRALEKEEASKVAGLVYLTPVLSLFFITTIVREPLRASTIVGLALILMGARIARGRG</sequence>
<feature type="transmembrane region" description="Helical" evidence="6">
    <location>
        <begin position="205"/>
        <end position="224"/>
    </location>
</feature>
<dbReference type="HOGENOM" id="CLU_064680_1_0_2"/>
<evidence type="ECO:0000313" key="8">
    <source>
        <dbReference type="EMBL" id="AEH24022.1"/>
    </source>
</evidence>
<feature type="transmembrane region" description="Helical" evidence="6">
    <location>
        <begin position="34"/>
        <end position="56"/>
    </location>
</feature>
<dbReference type="InterPro" id="IPR037185">
    <property type="entry name" value="EmrE-like"/>
</dbReference>
<feature type="transmembrane region" description="Helical" evidence="6">
    <location>
        <begin position="116"/>
        <end position="135"/>
    </location>
</feature>
<comment type="subcellular location">
    <subcellularLocation>
        <location evidence="1">Cell membrane</location>
        <topology evidence="1">Multi-pass membrane protein</topology>
    </subcellularLocation>
</comment>
<proteinExistence type="predicted"/>
<reference evidence="8 9" key="1">
    <citation type="journal article" date="2011" name="J. Bacteriol.">
        <title>Complete genome sequence of the obligate piezophilic hyperthermophilic archaeon Pyrococcus yayanosii CH1.</title>
        <authorList>
            <person name="Jun X."/>
            <person name="Lupeng L."/>
            <person name="Minjuan X."/>
            <person name="Oger P."/>
            <person name="Fengping W."/>
            <person name="Jebbar M."/>
            <person name="Xiang X."/>
        </authorList>
    </citation>
    <scope>NUCLEOTIDE SEQUENCE [LARGE SCALE GENOMIC DNA]</scope>
    <source>
        <strain evidence="9">CH1 / JCM 16557</strain>
    </source>
</reference>
<evidence type="ECO:0000256" key="6">
    <source>
        <dbReference type="SAM" id="Phobius"/>
    </source>
</evidence>
<protein>
    <recommendedName>
        <fullName evidence="7">EamA domain-containing protein</fullName>
    </recommendedName>
</protein>
<dbReference type="EMBL" id="CP002779">
    <property type="protein sequence ID" value="AEH24022.1"/>
    <property type="molecule type" value="Genomic_DNA"/>
</dbReference>
<feature type="transmembrane region" description="Helical" evidence="6">
    <location>
        <begin position="6"/>
        <end position="22"/>
    </location>
</feature>
<feature type="transmembrane region" description="Helical" evidence="6">
    <location>
        <begin position="170"/>
        <end position="193"/>
    </location>
</feature>
<keyword evidence="3 6" id="KW-0812">Transmembrane</keyword>
<evidence type="ECO:0000256" key="3">
    <source>
        <dbReference type="ARBA" id="ARBA00022692"/>
    </source>
</evidence>
<feature type="domain" description="EamA" evidence="7">
    <location>
        <begin position="117"/>
        <end position="244"/>
    </location>
</feature>
<keyword evidence="2" id="KW-1003">Cell membrane</keyword>
<organism evidence="8 9">
    <name type="scientific">Pyrococcus yayanosii (strain CH1 / JCM 16557)</name>
    <dbReference type="NCBI Taxonomy" id="529709"/>
    <lineage>
        <taxon>Archaea</taxon>
        <taxon>Methanobacteriati</taxon>
        <taxon>Methanobacteriota</taxon>
        <taxon>Thermococci</taxon>
        <taxon>Thermococcales</taxon>
        <taxon>Thermococcaceae</taxon>
        <taxon>Pyrococcus</taxon>
    </lineage>
</organism>
<keyword evidence="5 6" id="KW-0472">Membrane</keyword>
<dbReference type="STRING" id="529709.PYCH_03270"/>
<dbReference type="PANTHER" id="PTHR32322:SF18">
    <property type="entry name" value="S-ADENOSYLMETHIONINE_S-ADENOSYLHOMOCYSTEINE TRANSPORTER"/>
    <property type="match status" value="1"/>
</dbReference>
<dbReference type="SUPFAM" id="SSF103481">
    <property type="entry name" value="Multidrug resistance efflux transporter EmrE"/>
    <property type="match status" value="2"/>
</dbReference>
<dbReference type="AlphaFoldDB" id="F8AGP8"/>
<feature type="transmembrane region" description="Helical" evidence="6">
    <location>
        <begin position="147"/>
        <end position="164"/>
    </location>
</feature>
<keyword evidence="9" id="KW-1185">Reference proteome</keyword>
<feature type="transmembrane region" description="Helical" evidence="6">
    <location>
        <begin position="230"/>
        <end position="246"/>
    </location>
</feature>
<dbReference type="PANTHER" id="PTHR32322">
    <property type="entry name" value="INNER MEMBRANE TRANSPORTER"/>
    <property type="match status" value="1"/>
</dbReference>
<feature type="transmembrane region" description="Helical" evidence="6">
    <location>
        <begin position="62"/>
        <end position="80"/>
    </location>
</feature>
<dbReference type="KEGG" id="pya:PYCH_03270"/>
<evidence type="ECO:0000259" key="7">
    <source>
        <dbReference type="Pfam" id="PF00892"/>
    </source>
</evidence>
<evidence type="ECO:0000256" key="1">
    <source>
        <dbReference type="ARBA" id="ARBA00004651"/>
    </source>
</evidence>